<dbReference type="Proteomes" id="UP000007115">
    <property type="component" value="Unassembled WGS sequence"/>
</dbReference>
<dbReference type="InParanoid" id="G9NAY6"/>
<dbReference type="AlphaFoldDB" id="G9NAY6"/>
<dbReference type="GeneID" id="25796681"/>
<reference evidence="2 3" key="1">
    <citation type="journal article" date="2011" name="Genome Biol.">
        <title>Comparative genome sequence analysis underscores mycoparasitism as the ancestral life style of Trichoderma.</title>
        <authorList>
            <person name="Kubicek C.P."/>
            <person name="Herrera-Estrella A."/>
            <person name="Seidl-Seiboth V."/>
            <person name="Martinez D.A."/>
            <person name="Druzhinina I.S."/>
            <person name="Thon M."/>
            <person name="Zeilinger S."/>
            <person name="Casas-Flores S."/>
            <person name="Horwitz B.A."/>
            <person name="Mukherjee P.K."/>
            <person name="Mukherjee M."/>
            <person name="Kredics L."/>
            <person name="Alcaraz L.D."/>
            <person name="Aerts A."/>
            <person name="Antal Z."/>
            <person name="Atanasova L."/>
            <person name="Cervantes-Badillo M.G."/>
            <person name="Challacombe J."/>
            <person name="Chertkov O."/>
            <person name="McCluskey K."/>
            <person name="Coulpier F."/>
            <person name="Deshpande N."/>
            <person name="von Doehren H."/>
            <person name="Ebbole D.J."/>
            <person name="Esquivel-Naranjo E.U."/>
            <person name="Fekete E."/>
            <person name="Flipphi M."/>
            <person name="Glaser F."/>
            <person name="Gomez-Rodriguez E.Y."/>
            <person name="Gruber S."/>
            <person name="Han C."/>
            <person name="Henrissat B."/>
            <person name="Hermosa R."/>
            <person name="Hernandez-Onate M."/>
            <person name="Karaffa L."/>
            <person name="Kosti I."/>
            <person name="Le Crom S."/>
            <person name="Lindquist E."/>
            <person name="Lucas S."/>
            <person name="Luebeck M."/>
            <person name="Luebeck P.S."/>
            <person name="Margeot A."/>
            <person name="Metz B."/>
            <person name="Misra M."/>
            <person name="Nevalainen H."/>
            <person name="Omann M."/>
            <person name="Packer N."/>
            <person name="Perrone G."/>
            <person name="Uresti-Rivera E.E."/>
            <person name="Salamov A."/>
            <person name="Schmoll M."/>
            <person name="Seiboth B."/>
            <person name="Shapiro H."/>
            <person name="Sukno S."/>
            <person name="Tamayo-Ramos J.A."/>
            <person name="Tisch D."/>
            <person name="Wiest A."/>
            <person name="Wilkinson H.H."/>
            <person name="Zhang M."/>
            <person name="Coutinho P.M."/>
            <person name="Kenerley C.M."/>
            <person name="Monte E."/>
            <person name="Baker S.E."/>
            <person name="Grigoriev I.V."/>
        </authorList>
    </citation>
    <scope>NUCLEOTIDE SEQUENCE [LARGE SCALE GENOMIC DNA]</scope>
    <source>
        <strain evidence="3">Gv29-8 / FGSC 10586</strain>
    </source>
</reference>
<dbReference type="EMBL" id="ABDF02000091">
    <property type="protein sequence ID" value="EHK15996.1"/>
    <property type="molecule type" value="Genomic_DNA"/>
</dbReference>
<sequence length="316" mass="34685">MAKERLDVVVEVGWAGHGWRGGQPILSPIFEIARMRAQITEERVAGERSHAKTQAKQNTRPSLYGGGIHQRNSEYKHAQVSTPSKHCSCVSTKKLQEARRCFHPASRASSPSPSSVKGPTDLAGVCWQRLQQPLLLLLGFATTSGPVRYRYYLDGAVEKNSSEGPYFAGRCSVPRMRQSSTRSSITGSRAYTGPLPPSLIAQFRCQFPSSQSKTLIDRGEQPLKGHPQGQTDGKKKKKPGKASARCAVTLERAQTPLRCQVSRLGGPGRKTAKDHTVGDFWELDDGPGDVRTLAGLNPCPGGLENDFSPYRKFRMR</sequence>
<accession>G9NAY6</accession>
<comment type="caution">
    <text evidence="2">The sequence shown here is derived from an EMBL/GenBank/DDBJ whole genome shotgun (WGS) entry which is preliminary data.</text>
</comment>
<evidence type="ECO:0000313" key="2">
    <source>
        <dbReference type="EMBL" id="EHK15996.1"/>
    </source>
</evidence>
<keyword evidence="3" id="KW-1185">Reference proteome</keyword>
<evidence type="ECO:0000313" key="3">
    <source>
        <dbReference type="Proteomes" id="UP000007115"/>
    </source>
</evidence>
<feature type="region of interest" description="Disordered" evidence="1">
    <location>
        <begin position="215"/>
        <end position="242"/>
    </location>
</feature>
<dbReference type="VEuPathDB" id="FungiDB:TRIVIDRAFT_65182"/>
<feature type="region of interest" description="Disordered" evidence="1">
    <location>
        <begin position="44"/>
        <end position="66"/>
    </location>
</feature>
<name>G9NAY6_HYPVG</name>
<protein>
    <submittedName>
        <fullName evidence="2">Uncharacterized protein</fullName>
    </submittedName>
</protein>
<feature type="compositionally biased region" description="Polar residues" evidence="1">
    <location>
        <begin position="52"/>
        <end position="61"/>
    </location>
</feature>
<gene>
    <name evidence="2" type="ORF">TRIVIDRAFT_65182</name>
</gene>
<dbReference type="HOGENOM" id="CLU_880176_0_0_1"/>
<organism evidence="2 3">
    <name type="scientific">Hypocrea virens (strain Gv29-8 / FGSC 10586)</name>
    <name type="common">Gliocladium virens</name>
    <name type="synonym">Trichoderma virens</name>
    <dbReference type="NCBI Taxonomy" id="413071"/>
    <lineage>
        <taxon>Eukaryota</taxon>
        <taxon>Fungi</taxon>
        <taxon>Dikarya</taxon>
        <taxon>Ascomycota</taxon>
        <taxon>Pezizomycotina</taxon>
        <taxon>Sordariomycetes</taxon>
        <taxon>Hypocreomycetidae</taxon>
        <taxon>Hypocreales</taxon>
        <taxon>Hypocreaceae</taxon>
        <taxon>Trichoderma</taxon>
    </lineage>
</organism>
<evidence type="ECO:0000256" key="1">
    <source>
        <dbReference type="SAM" id="MobiDB-lite"/>
    </source>
</evidence>
<dbReference type="RefSeq" id="XP_013950200.1">
    <property type="nucleotide sequence ID" value="XM_014094725.1"/>
</dbReference>
<proteinExistence type="predicted"/>